<evidence type="ECO:0000256" key="10">
    <source>
        <dbReference type="ARBA" id="ARBA00022723"/>
    </source>
</evidence>
<organism evidence="19 20">
    <name type="scientific">Senecio yellow mosaic virus</name>
    <dbReference type="NCBI Taxonomy" id="310103"/>
    <lineage>
        <taxon>Viruses</taxon>
        <taxon>Monodnaviria</taxon>
        <taxon>Shotokuvirae</taxon>
        <taxon>Cressdnaviricota</taxon>
        <taxon>Repensiviricetes</taxon>
        <taxon>Geplafuvirales</taxon>
        <taxon>Geminiviridae</taxon>
        <taxon>Begomovirus</taxon>
        <taxon>Begomovirus senecionis</taxon>
    </lineage>
</organism>
<keyword evidence="13 17" id="KW-0238">DNA-binding</keyword>
<dbReference type="PRINTS" id="PR00230">
    <property type="entry name" value="GEMCOATAL2"/>
</dbReference>
<keyword evidence="6" id="KW-0597">Phosphoprotein</keyword>
<keyword evidence="10 17" id="KW-0479">Metal-binding</keyword>
<dbReference type="GeneID" id="3362487"/>
<proteinExistence type="inferred from homology"/>
<evidence type="ECO:0000256" key="13">
    <source>
        <dbReference type="ARBA" id="ARBA00023125"/>
    </source>
</evidence>
<evidence type="ECO:0000256" key="1">
    <source>
        <dbReference type="ARBA" id="ARBA00004147"/>
    </source>
</evidence>
<evidence type="ECO:0000256" key="4">
    <source>
        <dbReference type="ARBA" id="ARBA00014388"/>
    </source>
</evidence>
<evidence type="ECO:0000256" key="3">
    <source>
        <dbReference type="ARBA" id="ARBA00007672"/>
    </source>
</evidence>
<evidence type="ECO:0000256" key="16">
    <source>
        <dbReference type="ARBA" id="ARBA00023280"/>
    </source>
</evidence>
<evidence type="ECO:0000256" key="8">
    <source>
        <dbReference type="ARBA" id="ARBA00022581"/>
    </source>
</evidence>
<keyword evidence="5 17" id="KW-0941">Suppressor of RNA silencing</keyword>
<dbReference type="Proteomes" id="UP000201221">
    <property type="component" value="Segment DNA A"/>
</dbReference>
<feature type="region of interest" description="Disordered" evidence="18">
    <location>
        <begin position="1"/>
        <end position="22"/>
    </location>
</feature>
<evidence type="ECO:0000256" key="6">
    <source>
        <dbReference type="ARBA" id="ARBA00022553"/>
    </source>
</evidence>
<evidence type="ECO:0000313" key="19">
    <source>
        <dbReference type="EMBL" id="CAI45390.1"/>
    </source>
</evidence>
<keyword evidence="20" id="KW-1185">Reference proteome</keyword>
<dbReference type="GO" id="GO:0005198">
    <property type="term" value="F:structural molecule activity"/>
    <property type="evidence" value="ECO:0007669"/>
    <property type="project" value="InterPro"/>
</dbReference>
<evidence type="ECO:0000256" key="9">
    <source>
        <dbReference type="ARBA" id="ARBA00022632"/>
    </source>
</evidence>
<dbReference type="InterPro" id="IPR000942">
    <property type="entry name" value="Gemini_AL2"/>
</dbReference>
<keyword evidence="12 17" id="KW-0862">Zinc</keyword>
<evidence type="ECO:0000256" key="5">
    <source>
        <dbReference type="ARBA" id="ARBA00022463"/>
    </source>
</evidence>
<feature type="compositionally biased region" description="Polar residues" evidence="18">
    <location>
        <begin position="1"/>
        <end position="11"/>
    </location>
</feature>
<dbReference type="EMBL" id="AJ876550">
    <property type="protein sequence ID" value="CAI45390.1"/>
    <property type="molecule type" value="Genomic_DNA"/>
</dbReference>
<comment type="subunit">
    <text evidence="17">Monomer. Homodimer. Homooligomer. Self-interaction correlates with nuclear localization and efficient activation of transcription.</text>
</comment>
<dbReference type="GO" id="GO:0003677">
    <property type="term" value="F:DNA binding"/>
    <property type="evidence" value="ECO:0007669"/>
    <property type="project" value="UniProtKB-KW"/>
</dbReference>
<dbReference type="GO" id="GO:0030430">
    <property type="term" value="C:host cell cytoplasm"/>
    <property type="evidence" value="ECO:0007669"/>
    <property type="project" value="UniProtKB-SubCell"/>
</dbReference>
<dbReference type="KEGG" id="vg:3362487"/>
<evidence type="ECO:0000256" key="14">
    <source>
        <dbReference type="ARBA" id="ARBA00023159"/>
    </source>
</evidence>
<evidence type="ECO:0000313" key="20">
    <source>
        <dbReference type="Proteomes" id="UP000201221"/>
    </source>
</evidence>
<evidence type="ECO:0000256" key="15">
    <source>
        <dbReference type="ARBA" id="ARBA00023200"/>
    </source>
</evidence>
<comment type="function">
    <text evidence="17">Strong activator of the late viral genes promoters. Acts as a suppressor of RNA-mediated gene silencing, also known as post-transcriptional gene silencing (PTGS), a mechanism of plant viral defense that limits the accumulation of viral RNAs. Also suppresses the host basal defense by interacting with and inhibiting SNF1 kinase, a key regulator of cell metabolism implicated in innate antiviral defense. Determines pathogenicity.</text>
</comment>
<name>Q5JZL3_9GEMI</name>
<evidence type="ECO:0000256" key="17">
    <source>
        <dbReference type="RuleBase" id="RU363028"/>
    </source>
</evidence>
<accession>Q5JZL3</accession>
<sequence>MQPSSFSQNHFTPIKVIHKQAKKPIRRKRIDLPCGCSIYRTINCEHHGFTHRGVHHCSSSNEWRTYLGNHKSPIFQDPQPPTAAIQRKPRHYPYPNTVQPQPQEGVGDSQMLSQLEDIHSLTTSDIAFLEGI</sequence>
<evidence type="ECO:0000256" key="2">
    <source>
        <dbReference type="ARBA" id="ARBA00004192"/>
    </source>
</evidence>
<dbReference type="RefSeq" id="YP_232877.1">
    <property type="nucleotide sequence ID" value="NC_006995.1"/>
</dbReference>
<dbReference type="GO" id="GO:0019028">
    <property type="term" value="C:viral capsid"/>
    <property type="evidence" value="ECO:0007669"/>
    <property type="project" value="InterPro"/>
</dbReference>
<dbReference type="OrthoDB" id="11041at10239"/>
<gene>
    <name evidence="19" type="primary">AC2</name>
</gene>
<dbReference type="GO" id="GO:0042025">
    <property type="term" value="C:host cell nucleus"/>
    <property type="evidence" value="ECO:0007669"/>
    <property type="project" value="UniProtKB-SubCell"/>
</dbReference>
<comment type="similarity">
    <text evidence="3 17">Belongs to the geminiviridae transcriptional activator protein family.</text>
</comment>
<comment type="subcellular location">
    <subcellularLocation>
        <location evidence="2 17">Host cytoplasm</location>
    </subcellularLocation>
    <subcellularLocation>
        <location evidence="1 17">Host nucleus</location>
    </subcellularLocation>
</comment>
<evidence type="ECO:0000256" key="18">
    <source>
        <dbReference type="SAM" id="MobiDB-lite"/>
    </source>
</evidence>
<keyword evidence="14 17" id="KW-0010">Activator</keyword>
<keyword evidence="15 17" id="KW-1035">Host cytoplasm</keyword>
<keyword evidence="8 17" id="KW-0945">Host-virus interaction</keyword>
<keyword evidence="7 17" id="KW-1048">Host nucleus</keyword>
<keyword evidence="16" id="KW-0899">Viral immunoevasion</keyword>
<evidence type="ECO:0000256" key="11">
    <source>
        <dbReference type="ARBA" id="ARBA00022771"/>
    </source>
</evidence>
<keyword evidence="11 17" id="KW-0863">Zinc-finger</keyword>
<comment type="domain">
    <text evidence="17">The zinc finger and the transactivation region are involved in PTGS suppression.</text>
</comment>
<protein>
    <recommendedName>
        <fullName evidence="4 17">Transcriptional activator protein</fullName>
        <shortName evidence="17">TrAP</shortName>
    </recommendedName>
</protein>
<evidence type="ECO:0000256" key="7">
    <source>
        <dbReference type="ARBA" id="ARBA00022562"/>
    </source>
</evidence>
<dbReference type="GO" id="GO:0052170">
    <property type="term" value="P:symbiont-mediated suppression of host innate immune response"/>
    <property type="evidence" value="ECO:0007669"/>
    <property type="project" value="UniProtKB-KW"/>
</dbReference>
<reference evidence="19 20" key="1">
    <citation type="journal article" date="2005" name="Acta Virol.">
        <title>Molecular characterization of a new begomovirus infecting Senecio scandens in China.</title>
        <authorList>
            <person name="Huang J.F."/>
            <person name="Zhou X.P."/>
            <person name="Cai J.H."/>
            <person name="Li G.X."/>
        </authorList>
    </citation>
    <scope>NUCLEOTIDE SEQUENCE [LARGE SCALE GENOMIC DNA]</scope>
    <source>
        <strain evidence="19">G46</strain>
    </source>
</reference>
<dbReference type="GO" id="GO:0008270">
    <property type="term" value="F:zinc ion binding"/>
    <property type="evidence" value="ECO:0007669"/>
    <property type="project" value="UniProtKB-KW"/>
</dbReference>
<dbReference type="Pfam" id="PF01440">
    <property type="entry name" value="Gemini_AL2"/>
    <property type="match status" value="1"/>
</dbReference>
<keyword evidence="9" id="KW-1090">Inhibition of host innate immune response by virus</keyword>
<evidence type="ECO:0000256" key="12">
    <source>
        <dbReference type="ARBA" id="ARBA00022833"/>
    </source>
</evidence>